<name>A0A853JIS3_9GAMM</name>
<evidence type="ECO:0000313" key="2">
    <source>
        <dbReference type="Proteomes" id="UP000578091"/>
    </source>
</evidence>
<gene>
    <name evidence="1" type="ORF">H0E84_19855</name>
</gene>
<dbReference type="RefSeq" id="WP_180680399.1">
    <property type="nucleotide sequence ID" value="NZ_JACCKA010000095.1"/>
</dbReference>
<protein>
    <submittedName>
        <fullName evidence="1">Uncharacterized protein</fullName>
    </submittedName>
</protein>
<dbReference type="EMBL" id="JACCKA010000095">
    <property type="protein sequence ID" value="NZA28634.1"/>
    <property type="molecule type" value="Genomic_DNA"/>
</dbReference>
<reference evidence="1 2" key="1">
    <citation type="submission" date="2020-07" db="EMBL/GenBank/DDBJ databases">
        <title>Luteimonas sp. SJ-92.</title>
        <authorList>
            <person name="Huang X.-X."/>
            <person name="Xu L."/>
            <person name="Sun J.-Q."/>
        </authorList>
    </citation>
    <scope>NUCLEOTIDE SEQUENCE [LARGE SCALE GENOMIC DNA]</scope>
    <source>
        <strain evidence="1 2">SJ-92</strain>
    </source>
</reference>
<organism evidence="1 2">
    <name type="scientific">Luteimonas salinisoli</name>
    <dbReference type="NCBI Taxonomy" id="2752307"/>
    <lineage>
        <taxon>Bacteria</taxon>
        <taxon>Pseudomonadati</taxon>
        <taxon>Pseudomonadota</taxon>
        <taxon>Gammaproteobacteria</taxon>
        <taxon>Lysobacterales</taxon>
        <taxon>Lysobacteraceae</taxon>
        <taxon>Luteimonas</taxon>
    </lineage>
</organism>
<evidence type="ECO:0000313" key="1">
    <source>
        <dbReference type="EMBL" id="NZA28634.1"/>
    </source>
</evidence>
<proteinExistence type="predicted"/>
<accession>A0A853JIS3</accession>
<dbReference type="AlphaFoldDB" id="A0A853JIS3"/>
<sequence>MKLDGQKCLVAYSGALTIGVIAALLAGFTGADGNPRFDTITVQRINVVEPDGTLRMVLSNTRRIPGIIIKGHEYPDFTNRKASDTAGALFFDAEGTESGGLTFGGRKDAEGNVSRWGHLSFDGYDQDQLFAIDALDYGSVKGATIKTWDTPDWPIQDYLDLLTEIQGLPEDERQRRIDEFNADHPPGVARMALGNVRFPDDEVQDQNLLQFHDARGNRRLSATVEGAAGDPVLRFYAADGSTVIEELPD</sequence>
<keyword evidence="2" id="KW-1185">Reference proteome</keyword>
<dbReference type="Proteomes" id="UP000578091">
    <property type="component" value="Unassembled WGS sequence"/>
</dbReference>
<comment type="caution">
    <text evidence="1">The sequence shown here is derived from an EMBL/GenBank/DDBJ whole genome shotgun (WGS) entry which is preliminary data.</text>
</comment>